<organism evidence="3 4">
    <name type="scientific">Dyadobacter luticola</name>
    <dbReference type="NCBI Taxonomy" id="1979387"/>
    <lineage>
        <taxon>Bacteria</taxon>
        <taxon>Pseudomonadati</taxon>
        <taxon>Bacteroidota</taxon>
        <taxon>Cytophagia</taxon>
        <taxon>Cytophagales</taxon>
        <taxon>Spirosomataceae</taxon>
        <taxon>Dyadobacter</taxon>
    </lineage>
</organism>
<dbReference type="RefSeq" id="WP_138364056.1">
    <property type="nucleotide sequence ID" value="NZ_VCEJ01000002.1"/>
</dbReference>
<dbReference type="PANTHER" id="PTHR43747">
    <property type="entry name" value="FAD-BINDING PROTEIN"/>
    <property type="match status" value="1"/>
</dbReference>
<evidence type="ECO:0000256" key="2">
    <source>
        <dbReference type="ARBA" id="ARBA00023033"/>
    </source>
</evidence>
<comment type="caution">
    <text evidence="3">The sequence shown here is derived from an EMBL/GenBank/DDBJ whole genome shotgun (WGS) entry which is preliminary data.</text>
</comment>
<name>A0A5R9L384_9BACT</name>
<dbReference type="GO" id="GO:0004497">
    <property type="term" value="F:monooxygenase activity"/>
    <property type="evidence" value="ECO:0007669"/>
    <property type="project" value="UniProtKB-KW"/>
</dbReference>
<keyword evidence="4" id="KW-1185">Reference proteome</keyword>
<gene>
    <name evidence="3" type="ORF">FEN17_04315</name>
</gene>
<sequence>MSKEYDILIAGSGFAGSLAALILHSKGFQVCLVEKGEHPRFAIGESSTPIANMLLRDLAAEYGLDWLADFSKYGSWQRTHPEVVCGLKRGFSYFKHYPEKPFSTDEDHSDELLVAASINDERSDTNWLRADFDAFLVGKVQEIGIDYFDHTDIQSAARENGKWQMRTSRLEEARHLEAKFFIDATGGDVLLKNFFSVSSSSESFLTNSFAVFSHFDHLRKWSDMLAEKNISTAGYPYNPDNSALHHLLDEGWVWVLRFNNAVTSWGFALDGSDKLLSERSSEEIWDSMMAKYPDIQHILKDARHAAIPGKTLRFGRLQRKADKCFGDGWLALPHTAGFVDPLFSSGIAHSLIGLEKICRLFYEHFDDQEKLYAELQKYEYAVFDELKLIDMLVAGCYKTMPYFGLFRSWSMLYFTCTITYEKRRLQKLPVDHFLCAGEEAVKAIVTETYQDLMDILARPVISGADIEAFTNRVRERIQPFNTVGLLDPAAKNMYWHYE</sequence>
<dbReference type="PANTHER" id="PTHR43747:SF5">
    <property type="entry name" value="FAD-BINDING DOMAIN-CONTAINING PROTEIN"/>
    <property type="match status" value="1"/>
</dbReference>
<dbReference type="InterPro" id="IPR050816">
    <property type="entry name" value="Flavin-dep_Halogenase_NPB"/>
</dbReference>
<dbReference type="OrthoDB" id="9806565at2"/>
<dbReference type="EMBL" id="VCEJ01000002">
    <property type="protein sequence ID" value="TLV02847.1"/>
    <property type="molecule type" value="Genomic_DNA"/>
</dbReference>
<keyword evidence="1" id="KW-0560">Oxidoreductase</keyword>
<dbReference type="Pfam" id="PF13450">
    <property type="entry name" value="NAD_binding_8"/>
    <property type="match status" value="1"/>
</dbReference>
<evidence type="ECO:0000256" key="1">
    <source>
        <dbReference type="ARBA" id="ARBA00023002"/>
    </source>
</evidence>
<dbReference type="InterPro" id="IPR036188">
    <property type="entry name" value="FAD/NAD-bd_sf"/>
</dbReference>
<dbReference type="Proteomes" id="UP000306402">
    <property type="component" value="Unassembled WGS sequence"/>
</dbReference>
<accession>A0A5R9L384</accession>
<dbReference type="InterPro" id="IPR006905">
    <property type="entry name" value="Flavin_halogenase"/>
</dbReference>
<keyword evidence="2" id="KW-0503">Monooxygenase</keyword>
<dbReference type="Gene3D" id="3.50.50.60">
    <property type="entry name" value="FAD/NAD(P)-binding domain"/>
    <property type="match status" value="1"/>
</dbReference>
<evidence type="ECO:0000313" key="3">
    <source>
        <dbReference type="EMBL" id="TLV02847.1"/>
    </source>
</evidence>
<dbReference type="Pfam" id="PF04820">
    <property type="entry name" value="Trp_halogenase"/>
    <property type="match status" value="1"/>
</dbReference>
<proteinExistence type="predicted"/>
<dbReference type="AlphaFoldDB" id="A0A5R9L384"/>
<reference evidence="3 4" key="1">
    <citation type="submission" date="2019-05" db="EMBL/GenBank/DDBJ databases">
        <authorList>
            <person name="Qu J.-H."/>
        </authorList>
    </citation>
    <scope>NUCLEOTIDE SEQUENCE [LARGE SCALE GENOMIC DNA]</scope>
    <source>
        <strain evidence="3 4">T17</strain>
    </source>
</reference>
<protein>
    <submittedName>
        <fullName evidence="3">Tryptophan 7-halogenase</fullName>
    </submittedName>
</protein>
<evidence type="ECO:0000313" key="4">
    <source>
        <dbReference type="Proteomes" id="UP000306402"/>
    </source>
</evidence>
<dbReference type="SUPFAM" id="SSF51905">
    <property type="entry name" value="FAD/NAD(P)-binding domain"/>
    <property type="match status" value="1"/>
</dbReference>